<evidence type="ECO:0000256" key="13">
    <source>
        <dbReference type="ARBA" id="ARBA00023014"/>
    </source>
</evidence>
<dbReference type="OrthoDB" id="227596at2"/>
<comment type="subcellular location">
    <subcellularLocation>
        <location evidence="3">Cytoplasm</location>
    </subcellularLocation>
</comment>
<feature type="transmembrane region" description="Helical" evidence="16">
    <location>
        <begin position="105"/>
        <end position="124"/>
    </location>
</feature>
<keyword evidence="11" id="KW-0408">Iron</keyword>
<dbReference type="InterPro" id="IPR011712">
    <property type="entry name" value="Sig_transdc_His_kin_sub3_dim/P"/>
</dbReference>
<comment type="catalytic activity">
    <reaction evidence="1">
        <text>ATP + protein L-histidine = ADP + protein N-phospho-L-histidine.</text>
        <dbReference type="EC" id="2.7.13.3"/>
    </reaction>
</comment>
<reference evidence="18 19" key="1">
    <citation type="submission" date="2019-10" db="EMBL/GenBank/DDBJ databases">
        <title>Actinomadura rubteroloni sp. nov. and Actinomadura macrotermitis sp. nov., isolated from the gut of fungus growing-termite Macrotermes natalensis.</title>
        <authorList>
            <person name="Benndorf R."/>
            <person name="Martin K."/>
            <person name="Kuefner M."/>
            <person name="De Beer W."/>
            <person name="Kaster A.-K."/>
            <person name="Vollmers J."/>
            <person name="Poulsen M."/>
            <person name="Beemelmanns C."/>
        </authorList>
    </citation>
    <scope>NUCLEOTIDE SEQUENCE [LARGE SCALE GENOMIC DNA]</scope>
    <source>
        <strain evidence="18 19">RB68</strain>
    </source>
</reference>
<evidence type="ECO:0000256" key="2">
    <source>
        <dbReference type="ARBA" id="ARBA00001966"/>
    </source>
</evidence>
<sequence>MTAAEQRIYQAMHAGFFLLLAASASRFVVRHGIGRESAVPLVLSGVLAVGYAAGIVAWDVLGRWRPAWLAAVTACWAALVLMAPSFGWCAIPLFFIALRLLGTRAAIALVTVLTATYVVAQLRLADRIDPSLVLAPVAVAGMTTVIFLELRRLMDGLAAAQHEAGVLAERERLAREIHDTLAQGLTSMGMLLQAADREWGSDPAAARGHVRRAAGTAAENLEEARRFVRALAPPGLAAGSLPAALRAVAEGAGADLRVDGAEYPTGARAEEALLRVAQGALANAREHAGAARVVLTLSYLDDAVTLDIADDGAGFDPAAPRPGAGRGYGLRAMRDRLAEAGGRLVVESAPGEGTVVAATIPRSGP</sequence>
<dbReference type="GO" id="GO:0000155">
    <property type="term" value="F:phosphorelay sensor kinase activity"/>
    <property type="evidence" value="ECO:0007669"/>
    <property type="project" value="InterPro"/>
</dbReference>
<dbReference type="PANTHER" id="PTHR24421:SF62">
    <property type="entry name" value="SENSORY TRANSDUCTION HISTIDINE KINASE"/>
    <property type="match status" value="1"/>
</dbReference>
<name>A0A7K0BP39_9ACTN</name>
<comment type="caution">
    <text evidence="18">The sequence shown here is derived from an EMBL/GenBank/DDBJ whole genome shotgun (WGS) entry which is preliminary data.</text>
</comment>
<evidence type="ECO:0000256" key="9">
    <source>
        <dbReference type="ARBA" id="ARBA00022723"/>
    </source>
</evidence>
<keyword evidence="6" id="KW-0004">4Fe-4S</keyword>
<feature type="transmembrane region" description="Helical" evidence="16">
    <location>
        <begin position="67"/>
        <end position="98"/>
    </location>
</feature>
<dbReference type="InterPro" id="IPR017205">
    <property type="entry name" value="Sig_transdc_His_kinase_ChrS"/>
</dbReference>
<evidence type="ECO:0000313" key="18">
    <source>
        <dbReference type="EMBL" id="MQY02897.1"/>
    </source>
</evidence>
<dbReference type="Proteomes" id="UP000487268">
    <property type="component" value="Unassembled WGS sequence"/>
</dbReference>
<comment type="cofactor">
    <cofactor evidence="2">
        <name>[4Fe-4S] cluster</name>
        <dbReference type="ChEBI" id="CHEBI:49883"/>
    </cofactor>
</comment>
<dbReference type="InterPro" id="IPR005467">
    <property type="entry name" value="His_kinase_dom"/>
</dbReference>
<keyword evidence="9" id="KW-0479">Metal-binding</keyword>
<dbReference type="InterPro" id="IPR004358">
    <property type="entry name" value="Sig_transdc_His_kin-like_C"/>
</dbReference>
<dbReference type="GO" id="GO:0051539">
    <property type="term" value="F:4 iron, 4 sulfur cluster binding"/>
    <property type="evidence" value="ECO:0007669"/>
    <property type="project" value="UniProtKB-KW"/>
</dbReference>
<feature type="transmembrane region" description="Helical" evidence="16">
    <location>
        <begin position="130"/>
        <end position="148"/>
    </location>
</feature>
<proteinExistence type="predicted"/>
<evidence type="ECO:0000256" key="1">
    <source>
        <dbReference type="ARBA" id="ARBA00000085"/>
    </source>
</evidence>
<dbReference type="GO" id="GO:0005737">
    <property type="term" value="C:cytoplasm"/>
    <property type="evidence" value="ECO:0007669"/>
    <property type="project" value="UniProtKB-SubCell"/>
</dbReference>
<feature type="domain" description="Histidine kinase" evidence="17">
    <location>
        <begin position="273"/>
        <end position="364"/>
    </location>
</feature>
<keyword evidence="10" id="KW-0418">Kinase</keyword>
<comment type="function">
    <text evidence="14">Member of the two-component regulatory system NreB/NreC involved in the control of dissimilatory nitrate/nitrite reduction in response to oxygen. NreB functions as a direct oxygen sensor histidine kinase which is autophosphorylated, in the absence of oxygen, probably at the conserved histidine residue, and transfers its phosphate group probably to a conserved aspartate residue of NreC. NreB/NreC activates the expression of the nitrate (narGHJI) and nitrite (nir) reductase operons, as well as the putative nitrate transporter gene narT.</text>
</comment>
<evidence type="ECO:0000256" key="6">
    <source>
        <dbReference type="ARBA" id="ARBA00022485"/>
    </source>
</evidence>
<dbReference type="GO" id="GO:0016020">
    <property type="term" value="C:membrane"/>
    <property type="evidence" value="ECO:0007669"/>
    <property type="project" value="InterPro"/>
</dbReference>
<evidence type="ECO:0000256" key="11">
    <source>
        <dbReference type="ARBA" id="ARBA00023004"/>
    </source>
</evidence>
<dbReference type="InterPro" id="IPR003594">
    <property type="entry name" value="HATPase_dom"/>
</dbReference>
<dbReference type="AlphaFoldDB" id="A0A7K0BP39"/>
<evidence type="ECO:0000259" key="17">
    <source>
        <dbReference type="PROSITE" id="PS50109"/>
    </source>
</evidence>
<keyword evidence="16" id="KW-0812">Transmembrane</keyword>
<keyword evidence="16" id="KW-1133">Transmembrane helix</keyword>
<dbReference type="PRINTS" id="PR00344">
    <property type="entry name" value="BCTRLSENSOR"/>
</dbReference>
<dbReference type="SMART" id="SM00387">
    <property type="entry name" value="HATPase_c"/>
    <property type="match status" value="1"/>
</dbReference>
<dbReference type="InterPro" id="IPR050482">
    <property type="entry name" value="Sensor_HK_TwoCompSys"/>
</dbReference>
<dbReference type="PIRSF" id="PIRSF037434">
    <property type="entry name" value="STHK_ChrS"/>
    <property type="match status" value="1"/>
</dbReference>
<evidence type="ECO:0000313" key="19">
    <source>
        <dbReference type="Proteomes" id="UP000487268"/>
    </source>
</evidence>
<evidence type="ECO:0000256" key="8">
    <source>
        <dbReference type="ARBA" id="ARBA00022679"/>
    </source>
</evidence>
<keyword evidence="16" id="KW-0472">Membrane</keyword>
<keyword evidence="13" id="KW-0411">Iron-sulfur</keyword>
<gene>
    <name evidence="18" type="ORF">ACRB68_09320</name>
</gene>
<evidence type="ECO:0000256" key="15">
    <source>
        <dbReference type="ARBA" id="ARBA00030800"/>
    </source>
</evidence>
<dbReference type="RefSeq" id="WP_153530967.1">
    <property type="nucleotide sequence ID" value="NZ_WEGH01000001.1"/>
</dbReference>
<dbReference type="InterPro" id="IPR036890">
    <property type="entry name" value="HATPase_C_sf"/>
</dbReference>
<evidence type="ECO:0000256" key="3">
    <source>
        <dbReference type="ARBA" id="ARBA00004496"/>
    </source>
</evidence>
<dbReference type="EC" id="2.7.13.3" evidence="4"/>
<dbReference type="Gene3D" id="1.20.5.1930">
    <property type="match status" value="1"/>
</dbReference>
<dbReference type="Pfam" id="PF02518">
    <property type="entry name" value="HATPase_c"/>
    <property type="match status" value="1"/>
</dbReference>
<feature type="transmembrane region" description="Helical" evidence="16">
    <location>
        <begin position="12"/>
        <end position="29"/>
    </location>
</feature>
<dbReference type="SUPFAM" id="SSF55874">
    <property type="entry name" value="ATPase domain of HSP90 chaperone/DNA topoisomerase II/histidine kinase"/>
    <property type="match status" value="1"/>
</dbReference>
<keyword evidence="12" id="KW-0902">Two-component regulatory system</keyword>
<evidence type="ECO:0000256" key="16">
    <source>
        <dbReference type="SAM" id="Phobius"/>
    </source>
</evidence>
<organism evidence="18 19">
    <name type="scientific">Actinomadura macrotermitis</name>
    <dbReference type="NCBI Taxonomy" id="2585200"/>
    <lineage>
        <taxon>Bacteria</taxon>
        <taxon>Bacillati</taxon>
        <taxon>Actinomycetota</taxon>
        <taxon>Actinomycetes</taxon>
        <taxon>Streptosporangiales</taxon>
        <taxon>Thermomonosporaceae</taxon>
        <taxon>Actinomadura</taxon>
    </lineage>
</organism>
<evidence type="ECO:0000256" key="10">
    <source>
        <dbReference type="ARBA" id="ARBA00022777"/>
    </source>
</evidence>
<dbReference type="Gene3D" id="3.30.565.10">
    <property type="entry name" value="Histidine kinase-like ATPase, C-terminal domain"/>
    <property type="match status" value="1"/>
</dbReference>
<protein>
    <recommendedName>
        <fullName evidence="5">Oxygen sensor histidine kinase NreB</fullName>
        <ecNumber evidence="4">2.7.13.3</ecNumber>
    </recommendedName>
    <alternativeName>
        <fullName evidence="15">Nitrogen regulation protein B</fullName>
    </alternativeName>
</protein>
<dbReference type="EMBL" id="WEGH01000001">
    <property type="protein sequence ID" value="MQY02897.1"/>
    <property type="molecule type" value="Genomic_DNA"/>
</dbReference>
<dbReference type="PROSITE" id="PS50109">
    <property type="entry name" value="HIS_KIN"/>
    <property type="match status" value="1"/>
</dbReference>
<keyword evidence="19" id="KW-1185">Reference proteome</keyword>
<dbReference type="GO" id="GO:0046983">
    <property type="term" value="F:protein dimerization activity"/>
    <property type="evidence" value="ECO:0007669"/>
    <property type="project" value="InterPro"/>
</dbReference>
<evidence type="ECO:0000256" key="4">
    <source>
        <dbReference type="ARBA" id="ARBA00012438"/>
    </source>
</evidence>
<keyword evidence="8" id="KW-0808">Transferase</keyword>
<dbReference type="CDD" id="cd16917">
    <property type="entry name" value="HATPase_UhpB-NarQ-NarX-like"/>
    <property type="match status" value="1"/>
</dbReference>
<keyword evidence="7" id="KW-0963">Cytoplasm</keyword>
<accession>A0A7K0BP39</accession>
<evidence type="ECO:0000256" key="14">
    <source>
        <dbReference type="ARBA" id="ARBA00024827"/>
    </source>
</evidence>
<dbReference type="PANTHER" id="PTHR24421">
    <property type="entry name" value="NITRATE/NITRITE SENSOR PROTEIN NARX-RELATED"/>
    <property type="match status" value="1"/>
</dbReference>
<evidence type="ECO:0000256" key="12">
    <source>
        <dbReference type="ARBA" id="ARBA00023012"/>
    </source>
</evidence>
<evidence type="ECO:0000256" key="5">
    <source>
        <dbReference type="ARBA" id="ARBA00017322"/>
    </source>
</evidence>
<feature type="transmembrane region" description="Helical" evidence="16">
    <location>
        <begin position="41"/>
        <end position="61"/>
    </location>
</feature>
<dbReference type="Pfam" id="PF07730">
    <property type="entry name" value="HisKA_3"/>
    <property type="match status" value="1"/>
</dbReference>
<evidence type="ECO:0000256" key="7">
    <source>
        <dbReference type="ARBA" id="ARBA00022490"/>
    </source>
</evidence>
<dbReference type="GO" id="GO:0046872">
    <property type="term" value="F:metal ion binding"/>
    <property type="evidence" value="ECO:0007669"/>
    <property type="project" value="UniProtKB-KW"/>
</dbReference>